<feature type="domain" description="Amine oxidase" evidence="1">
    <location>
        <begin position="18"/>
        <end position="534"/>
    </location>
</feature>
<dbReference type="InterPro" id="IPR036188">
    <property type="entry name" value="FAD/NAD-bd_sf"/>
</dbReference>
<evidence type="ECO:0000313" key="2">
    <source>
        <dbReference type="EMBL" id="GMI26821.1"/>
    </source>
</evidence>
<name>A0ABQ6MJ41_9STRA</name>
<keyword evidence="3" id="KW-1185">Reference proteome</keyword>
<protein>
    <recommendedName>
        <fullName evidence="1">Amine oxidase domain-containing protein</fullName>
    </recommendedName>
</protein>
<organism evidence="2 3">
    <name type="scientific">Tetraparma gracilis</name>
    <dbReference type="NCBI Taxonomy" id="2962635"/>
    <lineage>
        <taxon>Eukaryota</taxon>
        <taxon>Sar</taxon>
        <taxon>Stramenopiles</taxon>
        <taxon>Ochrophyta</taxon>
        <taxon>Bolidophyceae</taxon>
        <taxon>Parmales</taxon>
        <taxon>Triparmaceae</taxon>
        <taxon>Tetraparma</taxon>
    </lineage>
</organism>
<dbReference type="PANTHER" id="PTHR46313">
    <property type="match status" value="1"/>
</dbReference>
<comment type="caution">
    <text evidence="2">The sequence shown here is derived from an EMBL/GenBank/DDBJ whole genome shotgun (WGS) entry which is preliminary data.</text>
</comment>
<dbReference type="EMBL" id="BRYB01001483">
    <property type="protein sequence ID" value="GMI26821.1"/>
    <property type="molecule type" value="Genomic_DNA"/>
</dbReference>
<dbReference type="InterPro" id="IPR045892">
    <property type="entry name" value="CrtISO-like"/>
</dbReference>
<dbReference type="PANTHER" id="PTHR46313:SF3">
    <property type="entry name" value="PROLYCOPENE ISOMERASE, CHLOROPLASTIC"/>
    <property type="match status" value="1"/>
</dbReference>
<proteinExistence type="predicted"/>
<feature type="non-terminal residue" evidence="2">
    <location>
        <position position="1"/>
    </location>
</feature>
<sequence length="594" mass="61994">PPPPPPPPPSVIVVGSGIGGLCCGALLSAHNVSVTLVESHSHLGGVAHAFPVNGYSCDSGPSLWAGCAVPSTNPLRQVLDAAGSELPWLTYDGWGCHDLLSGDSFRVTTGPSEGGFDDVVAEFGGPGELPVWRELLSSIEPVVDSAMSCPPLALSSDPLAFLRYAFLPHLLPSILASSLSLRAPAPSLLTGPASRLLSLRSPPPPPGSFVSRYLDYLSFALSGLPASGTVGAAVAYTLGDLHHGGAFLDYPKGGSGAVAEELANAIRRGGGRVLTGRHVEEILLEGGRAAGVRLRGGEVLRASEAVVSNADIWRTRELVPTLSSPWAERANATKPTPSFVHLWVGFDAAGIPPDLDCHHSVFNKGLLGPSAAPIDAPENFHIVSIPTLFDPSLAPEGRHLAHVYAAATADYADWEGMDRGSEEYKAKKAAAADVLWASLEAIIPDVRERASAARVGGPRNVMVTVGTPLTHERFNRRHRGSYGPGGGRELGDMRAFSDGRVGGVDNLYTVGDSNFPGIGVPAAAASGILVANAIAGMEKQGRLLGEMRGRGLLKKGKGWWEEAARLRPNIVKGGRIKVGGGLDVIGGRRTDNEE</sequence>
<evidence type="ECO:0000259" key="1">
    <source>
        <dbReference type="Pfam" id="PF01593"/>
    </source>
</evidence>
<reference evidence="2 3" key="1">
    <citation type="journal article" date="2023" name="Commun. Biol.">
        <title>Genome analysis of Parmales, the sister group of diatoms, reveals the evolutionary specialization of diatoms from phago-mixotrophs to photoautotrophs.</title>
        <authorList>
            <person name="Ban H."/>
            <person name="Sato S."/>
            <person name="Yoshikawa S."/>
            <person name="Yamada K."/>
            <person name="Nakamura Y."/>
            <person name="Ichinomiya M."/>
            <person name="Sato N."/>
            <person name="Blanc-Mathieu R."/>
            <person name="Endo H."/>
            <person name="Kuwata A."/>
            <person name="Ogata H."/>
        </authorList>
    </citation>
    <scope>NUCLEOTIDE SEQUENCE [LARGE SCALE GENOMIC DNA]</scope>
</reference>
<dbReference type="Proteomes" id="UP001165060">
    <property type="component" value="Unassembled WGS sequence"/>
</dbReference>
<gene>
    <name evidence="2" type="ORF">TeGR_g13209</name>
</gene>
<dbReference type="InterPro" id="IPR002937">
    <property type="entry name" value="Amino_oxidase"/>
</dbReference>
<dbReference type="SUPFAM" id="SSF51905">
    <property type="entry name" value="FAD/NAD(P)-binding domain"/>
    <property type="match status" value="1"/>
</dbReference>
<accession>A0ABQ6MJ41</accession>
<evidence type="ECO:0000313" key="3">
    <source>
        <dbReference type="Proteomes" id="UP001165060"/>
    </source>
</evidence>
<dbReference type="Gene3D" id="3.50.50.60">
    <property type="entry name" value="FAD/NAD(P)-binding domain"/>
    <property type="match status" value="2"/>
</dbReference>
<dbReference type="Pfam" id="PF01593">
    <property type="entry name" value="Amino_oxidase"/>
    <property type="match status" value="1"/>
</dbReference>